<organism evidence="1 2">
    <name type="scientific">Lyophyllum shimeji</name>
    <name type="common">Hon-shimeji</name>
    <name type="synonym">Tricholoma shimeji</name>
    <dbReference type="NCBI Taxonomy" id="47721"/>
    <lineage>
        <taxon>Eukaryota</taxon>
        <taxon>Fungi</taxon>
        <taxon>Dikarya</taxon>
        <taxon>Basidiomycota</taxon>
        <taxon>Agaricomycotina</taxon>
        <taxon>Agaricomycetes</taxon>
        <taxon>Agaricomycetidae</taxon>
        <taxon>Agaricales</taxon>
        <taxon>Tricholomatineae</taxon>
        <taxon>Lyophyllaceae</taxon>
        <taxon>Lyophyllum</taxon>
    </lineage>
</organism>
<dbReference type="Gene3D" id="3.90.1590.10">
    <property type="entry name" value="glutathione-dependent formaldehyde- activating enzyme (gfa)"/>
    <property type="match status" value="2"/>
</dbReference>
<protein>
    <submittedName>
        <fullName evidence="1">Glutathione-dependent formaldehyde-activating enzyme</fullName>
    </submittedName>
</protein>
<gene>
    <name evidence="1" type="ORF">LshimejAT787_1102830</name>
</gene>
<accession>A0A9P3PUI6</accession>
<dbReference type="Proteomes" id="UP001063166">
    <property type="component" value="Unassembled WGS sequence"/>
</dbReference>
<comment type="caution">
    <text evidence="1">The sequence shown here is derived from an EMBL/GenBank/DDBJ whole genome shotgun (WGS) entry which is preliminary data.</text>
</comment>
<proteinExistence type="predicted"/>
<dbReference type="PANTHER" id="PTHR33337">
    <property type="entry name" value="GFA DOMAIN-CONTAINING PROTEIN"/>
    <property type="match status" value="1"/>
</dbReference>
<dbReference type="OrthoDB" id="5422068at2759"/>
<evidence type="ECO:0000313" key="1">
    <source>
        <dbReference type="EMBL" id="GLB42268.1"/>
    </source>
</evidence>
<reference evidence="1" key="1">
    <citation type="submission" date="2022-07" db="EMBL/GenBank/DDBJ databases">
        <title>The genome of Lyophyllum shimeji provides insight into the initial evolution of ectomycorrhizal fungal genome.</title>
        <authorList>
            <person name="Kobayashi Y."/>
            <person name="Shibata T."/>
            <person name="Hirakawa H."/>
            <person name="Shigenobu S."/>
            <person name="Nishiyama T."/>
            <person name="Yamada A."/>
            <person name="Hasebe M."/>
            <person name="Kawaguchi M."/>
        </authorList>
    </citation>
    <scope>NUCLEOTIDE SEQUENCE</scope>
    <source>
        <strain evidence="1">AT787</strain>
    </source>
</reference>
<dbReference type="InterPro" id="IPR011057">
    <property type="entry name" value="Mss4-like_sf"/>
</dbReference>
<dbReference type="AlphaFoldDB" id="A0A9P3PUI6"/>
<dbReference type="PANTHER" id="PTHR33337:SF40">
    <property type="entry name" value="CENP-V_GFA DOMAIN-CONTAINING PROTEIN-RELATED"/>
    <property type="match status" value="1"/>
</dbReference>
<sequence>MVNHVKMVGKPLTTTNEPIDFSGLIAYKTSTTAVRWFCKRCSAHILWHYIDPENWCVAVGALERTEGIVKNGYHIWVGDTLDGGIADHLKVIDGVELPRYTAGAEAGKVVPLGWRSPDAPENTETRSEDRLHAHCHCESVSFWITRPSAAPAQPSSPYPDLMYAYDSTPAETVANPADEKWWLRPVGAAQPTHYLAGHCACTSCRLTSGFDIQSWAFVPRANILVPRSIVASAPGVEESAEGVVELNLQDEELRIAGLRRYRSSTGRNREFCGTCGATVFWWGEERPDLVDVSVGLVGDNQGGARAEGWFEWHKGRVSFEEDAVNKTLVQGLVNGLREISA</sequence>
<evidence type="ECO:0000313" key="2">
    <source>
        <dbReference type="Proteomes" id="UP001063166"/>
    </source>
</evidence>
<dbReference type="SUPFAM" id="SSF51316">
    <property type="entry name" value="Mss4-like"/>
    <property type="match status" value="2"/>
</dbReference>
<keyword evidence="2" id="KW-1185">Reference proteome</keyword>
<dbReference type="EMBL" id="BRPK01000011">
    <property type="protein sequence ID" value="GLB42268.1"/>
    <property type="molecule type" value="Genomic_DNA"/>
</dbReference>
<name>A0A9P3PUI6_LYOSH</name>